<dbReference type="PANTHER" id="PTHR44591">
    <property type="entry name" value="STRESS RESPONSE REGULATOR PROTEIN 1"/>
    <property type="match status" value="1"/>
</dbReference>
<dbReference type="InterPro" id="IPR011006">
    <property type="entry name" value="CheY-like_superfamily"/>
</dbReference>
<dbReference type="SMART" id="SM00448">
    <property type="entry name" value="REC"/>
    <property type="match status" value="1"/>
</dbReference>
<sequence>MSDIEERVTAAEILKVVPITRKTLWLWQKKYKFFPDPQKEAHPGGKGIVGYYPAWVKERCKKVYALQKQGHTIKMIQDILEKEISEKSTKKILIVDDEVKFTNLLKNYFDKNGFLTETAYDGLEAGLKAAEFKPSIIILDLALPGLSGIKVCQKLRQNPTVKNAKVIVVSGDLRYSEADILEAGADQYFSKPVDFTQLLESCEKYVSSPLE</sequence>
<dbReference type="InterPro" id="IPR050595">
    <property type="entry name" value="Bact_response_regulator"/>
</dbReference>
<dbReference type="Gene3D" id="3.40.50.2300">
    <property type="match status" value="1"/>
</dbReference>
<evidence type="ECO:0000256" key="2">
    <source>
        <dbReference type="PROSITE-ProRule" id="PRU00169"/>
    </source>
</evidence>
<feature type="modified residue" description="4-aspartylphosphate" evidence="2">
    <location>
        <position position="140"/>
    </location>
</feature>
<gene>
    <name evidence="4" type="ORF">G3M78_11055</name>
</gene>
<feature type="domain" description="Response regulatory" evidence="3">
    <location>
        <begin position="91"/>
        <end position="206"/>
    </location>
</feature>
<dbReference type="PROSITE" id="PS50110">
    <property type="entry name" value="RESPONSE_REGULATORY"/>
    <property type="match status" value="1"/>
</dbReference>
<proteinExistence type="predicted"/>
<dbReference type="GO" id="GO:0000160">
    <property type="term" value="P:phosphorelay signal transduction system"/>
    <property type="evidence" value="ECO:0007669"/>
    <property type="project" value="InterPro"/>
</dbReference>
<evidence type="ECO:0000313" key="5">
    <source>
        <dbReference type="Proteomes" id="UP000594464"/>
    </source>
</evidence>
<dbReference type="KEGG" id="nva:G3M78_11055"/>
<evidence type="ECO:0000259" key="3">
    <source>
        <dbReference type="PROSITE" id="PS50110"/>
    </source>
</evidence>
<dbReference type="Proteomes" id="UP000594464">
    <property type="component" value="Chromosome"/>
</dbReference>
<evidence type="ECO:0000256" key="1">
    <source>
        <dbReference type="ARBA" id="ARBA00022553"/>
    </source>
</evidence>
<dbReference type="SUPFAM" id="SSF52172">
    <property type="entry name" value="CheY-like"/>
    <property type="match status" value="1"/>
</dbReference>
<dbReference type="InterPro" id="IPR001789">
    <property type="entry name" value="Sig_transdc_resp-reg_receiver"/>
</dbReference>
<name>A0A7T0C3U2_9BACT</name>
<keyword evidence="1 2" id="KW-0597">Phosphoprotein</keyword>
<organism evidence="4 5">
    <name type="scientific">Candidatus Nitrohelix vancouverensis</name>
    <dbReference type="NCBI Taxonomy" id="2705534"/>
    <lineage>
        <taxon>Bacteria</taxon>
        <taxon>Pseudomonadati</taxon>
        <taxon>Nitrospinota/Tectimicrobiota group</taxon>
        <taxon>Nitrospinota</taxon>
        <taxon>Nitrospinia</taxon>
        <taxon>Nitrospinales</taxon>
        <taxon>Nitrospinaceae</taxon>
        <taxon>Candidatus Nitrohelix</taxon>
    </lineage>
</organism>
<dbReference type="CDD" id="cd17574">
    <property type="entry name" value="REC_OmpR"/>
    <property type="match status" value="1"/>
</dbReference>
<protein>
    <submittedName>
        <fullName evidence="4">Response regulator</fullName>
    </submittedName>
</protein>
<dbReference type="PANTHER" id="PTHR44591:SF3">
    <property type="entry name" value="RESPONSE REGULATORY DOMAIN-CONTAINING PROTEIN"/>
    <property type="match status" value="1"/>
</dbReference>
<dbReference type="EMBL" id="CP048620">
    <property type="protein sequence ID" value="QPJ65902.1"/>
    <property type="molecule type" value="Genomic_DNA"/>
</dbReference>
<dbReference type="AlphaFoldDB" id="A0A7T0C3U2"/>
<evidence type="ECO:0000313" key="4">
    <source>
        <dbReference type="EMBL" id="QPJ65902.1"/>
    </source>
</evidence>
<reference evidence="5" key="1">
    <citation type="submission" date="2020-02" db="EMBL/GenBank/DDBJ databases">
        <title>Genomic and physiological characterization of two novel Nitrospinaceae genera.</title>
        <authorList>
            <person name="Mueller A.J."/>
            <person name="Jung M.-Y."/>
            <person name="Strachan C.R."/>
            <person name="Herbold C.W."/>
            <person name="Kirkegaard R.H."/>
            <person name="Daims H."/>
        </authorList>
    </citation>
    <scope>NUCLEOTIDE SEQUENCE [LARGE SCALE GENOMIC DNA]</scope>
</reference>
<accession>A0A7T0C3U2</accession>
<dbReference type="Pfam" id="PF00072">
    <property type="entry name" value="Response_reg"/>
    <property type="match status" value="1"/>
</dbReference>